<protein>
    <recommendedName>
        <fullName evidence="6">BED-type domain-containing protein</fullName>
    </recommendedName>
</protein>
<reference evidence="7" key="2">
    <citation type="submission" date="2025-08" db="UniProtKB">
        <authorList>
            <consortium name="Ensembl"/>
        </authorList>
    </citation>
    <scope>IDENTIFICATION</scope>
</reference>
<feature type="region of interest" description="Disordered" evidence="5">
    <location>
        <begin position="302"/>
        <end position="323"/>
    </location>
</feature>
<organism evidence="7 8">
    <name type="scientific">Amphiprion ocellaris</name>
    <name type="common">Clown anemonefish</name>
    <dbReference type="NCBI Taxonomy" id="80972"/>
    <lineage>
        <taxon>Eukaryota</taxon>
        <taxon>Metazoa</taxon>
        <taxon>Chordata</taxon>
        <taxon>Craniata</taxon>
        <taxon>Vertebrata</taxon>
        <taxon>Euteleostomi</taxon>
        <taxon>Actinopterygii</taxon>
        <taxon>Neopterygii</taxon>
        <taxon>Teleostei</taxon>
        <taxon>Neoteleostei</taxon>
        <taxon>Acanthomorphata</taxon>
        <taxon>Ovalentaria</taxon>
        <taxon>Pomacentridae</taxon>
        <taxon>Amphiprion</taxon>
    </lineage>
</organism>
<accession>A0AAQ5YL49</accession>
<dbReference type="InterPro" id="IPR012337">
    <property type="entry name" value="RNaseH-like_sf"/>
</dbReference>
<name>A0AAQ5YL49_AMPOC</name>
<feature type="region of interest" description="Disordered" evidence="5">
    <location>
        <begin position="563"/>
        <end position="591"/>
    </location>
</feature>
<dbReference type="GO" id="GO:0003677">
    <property type="term" value="F:DNA binding"/>
    <property type="evidence" value="ECO:0007669"/>
    <property type="project" value="InterPro"/>
</dbReference>
<dbReference type="GO" id="GO:0008270">
    <property type="term" value="F:zinc ion binding"/>
    <property type="evidence" value="ECO:0007669"/>
    <property type="project" value="UniProtKB-KW"/>
</dbReference>
<evidence type="ECO:0000259" key="6">
    <source>
        <dbReference type="PROSITE" id="PS50808"/>
    </source>
</evidence>
<feature type="compositionally biased region" description="Basic and acidic residues" evidence="5">
    <location>
        <begin position="36"/>
        <end position="53"/>
    </location>
</feature>
<dbReference type="AlphaFoldDB" id="A0AAQ5YL49"/>
<dbReference type="KEGG" id="aoce:111565833"/>
<reference evidence="7 8" key="1">
    <citation type="submission" date="2022-01" db="EMBL/GenBank/DDBJ databases">
        <title>A chromosome-scale genome assembly of the false clownfish, Amphiprion ocellaris.</title>
        <authorList>
            <person name="Ryu T."/>
        </authorList>
    </citation>
    <scope>NUCLEOTIDE SEQUENCE [LARGE SCALE GENOMIC DNA]</scope>
</reference>
<dbReference type="GeneTree" id="ENSGT00940000164914"/>
<dbReference type="InterPro" id="IPR003656">
    <property type="entry name" value="Znf_BED"/>
</dbReference>
<dbReference type="PROSITE" id="PS50808">
    <property type="entry name" value="ZF_BED"/>
    <property type="match status" value="1"/>
</dbReference>
<sequence length="673" mass="76092">MNAALACLPGHSLDPPTEHLALGLHMLTMAENETDASDKEDHRSDEEIPSLDKDAGHPWPYLHSLFDCVGVKSDSFRMKCLLCTPKLVEIMAYKNSPSNLRKHVKRMHPESLAKYSALTSVKRKRAAETSTQVQSTLRNQWSIFPQGSLDKAVMKYIITGLQPFSLIEQESFKIFVKDLILNSRLMTRMKLRAMTIEAATKMKKALTDKMREVAHIATTTDCWTVRRRGFIGVTAHWINEDLNRCSVALACRQLKGSHTFDQIAAALNDIHTEYDIREKIMRTTTDSGSNFIKAFKVYAEESESASESEEQDDHTDEESGDDVEVENVDVADLLSQDDGMEFQLPRHQRCACHLINRIVMADALKARWNDTYKKVYRSAFSKCHALWNKCGRSTLAAETVEDACSLQLLRPNTTRWNSLFLAVERLLRILKDKGEVTIRNLCNDFKVSMFNPAELAFLGEYAIVMTPVAQATNILQAETNAQMGWLLPTITLLSVKLDRVKLQLKYCRPLVDALQEGIKTRFGTMAKDPELIAAAILLPKFRTTWTKEEATIKMGMDYIKQHIEQSSPSEQSRSSSSDDEDFFSPLQSSHSQESSKQLDAYLTCSADHMTVLKSYPAVCALSVKLNTPLPASAACERLFSIAGLVFAPRRARLNSKNFENQLLLRMNRKFLNW</sequence>
<keyword evidence="8" id="KW-1185">Reference proteome</keyword>
<proteinExistence type="predicted"/>
<evidence type="ECO:0000256" key="2">
    <source>
        <dbReference type="ARBA" id="ARBA00022771"/>
    </source>
</evidence>
<evidence type="ECO:0000256" key="3">
    <source>
        <dbReference type="ARBA" id="ARBA00022833"/>
    </source>
</evidence>
<dbReference type="GeneID" id="111565833"/>
<keyword evidence="3" id="KW-0862">Zinc</keyword>
<keyword evidence="1" id="KW-0479">Metal-binding</keyword>
<evidence type="ECO:0000256" key="5">
    <source>
        <dbReference type="SAM" id="MobiDB-lite"/>
    </source>
</evidence>
<reference evidence="7" key="3">
    <citation type="submission" date="2025-09" db="UniProtKB">
        <authorList>
            <consortium name="Ensembl"/>
        </authorList>
    </citation>
    <scope>IDENTIFICATION</scope>
</reference>
<keyword evidence="2 4" id="KW-0863">Zinc-finger</keyword>
<evidence type="ECO:0000313" key="7">
    <source>
        <dbReference type="Ensembl" id="ENSAOCP00000053624.1"/>
    </source>
</evidence>
<feature type="compositionally biased region" description="Low complexity" evidence="5">
    <location>
        <begin position="564"/>
        <end position="575"/>
    </location>
</feature>
<dbReference type="SUPFAM" id="SSF53098">
    <property type="entry name" value="Ribonuclease H-like"/>
    <property type="match status" value="1"/>
</dbReference>
<evidence type="ECO:0000256" key="4">
    <source>
        <dbReference type="PROSITE-ProRule" id="PRU00027"/>
    </source>
</evidence>
<dbReference type="Proteomes" id="UP001501940">
    <property type="component" value="Chromosome 21"/>
</dbReference>
<feature type="domain" description="BED-type" evidence="6">
    <location>
        <begin position="53"/>
        <end position="115"/>
    </location>
</feature>
<feature type="region of interest" description="Disordered" evidence="5">
    <location>
        <begin position="33"/>
        <end position="53"/>
    </location>
</feature>
<evidence type="ECO:0000313" key="8">
    <source>
        <dbReference type="Proteomes" id="UP001501940"/>
    </source>
</evidence>
<evidence type="ECO:0000256" key="1">
    <source>
        <dbReference type="ARBA" id="ARBA00022723"/>
    </source>
</evidence>
<dbReference type="PANTHER" id="PTHR47501">
    <property type="entry name" value="TRANSPOSASE-RELATED"/>
    <property type="match status" value="1"/>
</dbReference>
<dbReference type="PANTHER" id="PTHR47501:SF7">
    <property type="entry name" value="TRANSPOSASE"/>
    <property type="match status" value="1"/>
</dbReference>
<dbReference type="RefSeq" id="XP_023121875.2">
    <property type="nucleotide sequence ID" value="XM_023266107.3"/>
</dbReference>
<dbReference type="Ensembl" id="ENSAOCT00000083502.1">
    <property type="protein sequence ID" value="ENSAOCP00000053624.1"/>
    <property type="gene ID" value="ENSAOCG00000029183.1"/>
</dbReference>